<dbReference type="Proteomes" id="UP000238157">
    <property type="component" value="Unassembled WGS sequence"/>
</dbReference>
<keyword evidence="1" id="KW-1133">Transmembrane helix</keyword>
<dbReference type="EMBL" id="PVTR01000005">
    <property type="protein sequence ID" value="PRY87945.1"/>
    <property type="molecule type" value="Genomic_DNA"/>
</dbReference>
<comment type="caution">
    <text evidence="2">The sequence shown here is derived from an EMBL/GenBank/DDBJ whole genome shotgun (WGS) entry which is preliminary data.</text>
</comment>
<feature type="transmembrane region" description="Helical" evidence="1">
    <location>
        <begin position="98"/>
        <end position="117"/>
    </location>
</feature>
<organism evidence="2 3">
    <name type="scientific">Mongoliibacter ruber</name>
    <dbReference type="NCBI Taxonomy" id="1750599"/>
    <lineage>
        <taxon>Bacteria</taxon>
        <taxon>Pseudomonadati</taxon>
        <taxon>Bacteroidota</taxon>
        <taxon>Cytophagia</taxon>
        <taxon>Cytophagales</taxon>
        <taxon>Cyclobacteriaceae</taxon>
        <taxon>Mongoliibacter</taxon>
    </lineage>
</organism>
<reference evidence="2 3" key="1">
    <citation type="submission" date="2018-03" db="EMBL/GenBank/DDBJ databases">
        <title>Genomic Encyclopedia of Archaeal and Bacterial Type Strains, Phase II (KMG-II): from individual species to whole genera.</title>
        <authorList>
            <person name="Goeker M."/>
        </authorList>
    </citation>
    <scope>NUCLEOTIDE SEQUENCE [LARGE SCALE GENOMIC DNA]</scope>
    <source>
        <strain evidence="2 3">DSM 27929</strain>
    </source>
</reference>
<feature type="transmembrane region" description="Helical" evidence="1">
    <location>
        <begin position="44"/>
        <end position="62"/>
    </location>
</feature>
<proteinExistence type="predicted"/>
<name>A0A2T0WMN3_9BACT</name>
<keyword evidence="3" id="KW-1185">Reference proteome</keyword>
<dbReference type="OrthoDB" id="9831206at2"/>
<feature type="transmembrane region" description="Helical" evidence="1">
    <location>
        <begin position="74"/>
        <end position="92"/>
    </location>
</feature>
<feature type="transmembrane region" description="Helical" evidence="1">
    <location>
        <begin position="21"/>
        <end position="38"/>
    </location>
</feature>
<keyword evidence="1" id="KW-0472">Membrane</keyword>
<sequence>MNDKLTLPSKATLIFFTNKRVIAILHVLVSLAGLIFYVELEQIVGEEHMILRFALVYGLLYVFKPNKFFEKWSFLPYLFPVVFLIVLNFLGAADAEGVTIYTKILGFSLGFLWIILLEWTAEKLRPSVSWY</sequence>
<evidence type="ECO:0000313" key="3">
    <source>
        <dbReference type="Proteomes" id="UP000238157"/>
    </source>
</evidence>
<keyword evidence="1" id="KW-0812">Transmembrane</keyword>
<dbReference type="AlphaFoldDB" id="A0A2T0WMN3"/>
<gene>
    <name evidence="2" type="ORF">CLW00_10565</name>
</gene>
<protein>
    <submittedName>
        <fullName evidence="2">Uncharacterized protein</fullName>
    </submittedName>
</protein>
<accession>A0A2T0WMN3</accession>
<evidence type="ECO:0000256" key="1">
    <source>
        <dbReference type="SAM" id="Phobius"/>
    </source>
</evidence>
<evidence type="ECO:0000313" key="2">
    <source>
        <dbReference type="EMBL" id="PRY87945.1"/>
    </source>
</evidence>